<comment type="similarity">
    <text evidence="1">Belongs to the ROK (NagC/XylR) family.</text>
</comment>
<organism evidence="2">
    <name type="scientific">Streptomyces sp. R44</name>
    <dbReference type="NCBI Taxonomy" id="3238633"/>
    <lineage>
        <taxon>Bacteria</taxon>
        <taxon>Bacillati</taxon>
        <taxon>Actinomycetota</taxon>
        <taxon>Actinomycetes</taxon>
        <taxon>Kitasatosporales</taxon>
        <taxon>Streptomycetaceae</taxon>
        <taxon>Streptomyces</taxon>
    </lineage>
</organism>
<gene>
    <name evidence="2" type="ORF">AB5J54_37060</name>
</gene>
<dbReference type="PROSITE" id="PS01125">
    <property type="entry name" value="ROK"/>
    <property type="match status" value="1"/>
</dbReference>
<dbReference type="Pfam" id="PF13412">
    <property type="entry name" value="HTH_24"/>
    <property type="match status" value="1"/>
</dbReference>
<dbReference type="Gene3D" id="1.10.10.10">
    <property type="entry name" value="Winged helix-like DNA-binding domain superfamily/Winged helix DNA-binding domain"/>
    <property type="match status" value="1"/>
</dbReference>
<dbReference type="InterPro" id="IPR000600">
    <property type="entry name" value="ROK"/>
</dbReference>
<dbReference type="RefSeq" id="WP_369148329.1">
    <property type="nucleotide sequence ID" value="NZ_CP163444.1"/>
</dbReference>
<evidence type="ECO:0000313" key="2">
    <source>
        <dbReference type="EMBL" id="XDQ75793.1"/>
    </source>
</evidence>
<sequence length="396" mass="41236">MLSHRSRPLVTAPAETAVLALLLAEGPLSRVELARRTGLSSTAVTKAARPLIDDGYLYELPPERTAPGAGRPVNPLAVAADREYFIGLKISPDQVFGAVCDLRAGIRATAARPLDDCTPAAAAALTAELVDELLDAEPEFRARTRHLGVAMNGDVDRDSGRLRHSGLLGWRDVPLAELLTAATGLAVTVENDVRALTVAEHWFGEGIGTEYFALVTIGAGIGSALVVNGQLLRGAYGVAGEVGHLCVDPAGPRCRCGAHGCVEALASTDAILTTVRHATTHPHLTFGEVADLAREGHPAAREAFARAGHAIGLGISALVNLVGPERVVISGEGVDAYDLLGRHIQDAYAAHALGAASRCPLSLRPLPWQEWARGGAAVAIQALFPQYAATTTTGAG</sequence>
<name>A0AB39T888_9ACTN</name>
<dbReference type="CDD" id="cd24073">
    <property type="entry name" value="ASKHA_ATPase_ROK_CYANR"/>
    <property type="match status" value="1"/>
</dbReference>
<dbReference type="InterPro" id="IPR036388">
    <property type="entry name" value="WH-like_DNA-bd_sf"/>
</dbReference>
<reference evidence="2" key="1">
    <citation type="submission" date="2024-07" db="EMBL/GenBank/DDBJ databases">
        <authorList>
            <person name="Yu S.T."/>
        </authorList>
    </citation>
    <scope>NUCLEOTIDE SEQUENCE</scope>
    <source>
        <strain evidence="2">R44</strain>
    </source>
</reference>
<dbReference type="InterPro" id="IPR036390">
    <property type="entry name" value="WH_DNA-bd_sf"/>
</dbReference>
<dbReference type="PANTHER" id="PTHR18964">
    <property type="entry name" value="ROK (REPRESSOR, ORF, KINASE) FAMILY"/>
    <property type="match status" value="1"/>
</dbReference>
<dbReference type="InterPro" id="IPR049874">
    <property type="entry name" value="ROK_cs"/>
</dbReference>
<accession>A0AB39T888</accession>
<dbReference type="SUPFAM" id="SSF53067">
    <property type="entry name" value="Actin-like ATPase domain"/>
    <property type="match status" value="1"/>
</dbReference>
<evidence type="ECO:0000256" key="1">
    <source>
        <dbReference type="ARBA" id="ARBA00006479"/>
    </source>
</evidence>
<dbReference type="AlphaFoldDB" id="A0AB39T888"/>
<dbReference type="EMBL" id="CP163444">
    <property type="protein sequence ID" value="XDQ75793.1"/>
    <property type="molecule type" value="Genomic_DNA"/>
</dbReference>
<dbReference type="Gene3D" id="3.30.420.40">
    <property type="match status" value="2"/>
</dbReference>
<dbReference type="PANTHER" id="PTHR18964:SF149">
    <property type="entry name" value="BIFUNCTIONAL UDP-N-ACETYLGLUCOSAMINE 2-EPIMERASE_N-ACETYLMANNOSAMINE KINASE"/>
    <property type="match status" value="1"/>
</dbReference>
<proteinExistence type="inferred from homology"/>
<dbReference type="SUPFAM" id="SSF46785">
    <property type="entry name" value="Winged helix' DNA-binding domain"/>
    <property type="match status" value="1"/>
</dbReference>
<dbReference type="InterPro" id="IPR043129">
    <property type="entry name" value="ATPase_NBD"/>
</dbReference>
<protein>
    <submittedName>
        <fullName evidence="2">ROK family protein</fullName>
    </submittedName>
</protein>
<dbReference type="Pfam" id="PF00480">
    <property type="entry name" value="ROK"/>
    <property type="match status" value="1"/>
</dbReference>